<evidence type="ECO:0000256" key="2">
    <source>
        <dbReference type="SAM" id="Phobius"/>
    </source>
</evidence>
<keyword evidence="2" id="KW-1133">Transmembrane helix</keyword>
<feature type="transmembrane region" description="Helical" evidence="2">
    <location>
        <begin position="1158"/>
        <end position="1183"/>
    </location>
</feature>
<dbReference type="STRING" id="857342.A0A2T3B803"/>
<reference evidence="7 8" key="1">
    <citation type="journal article" date="2018" name="New Phytol.">
        <title>Comparative genomics and transcriptomics depict ericoid mycorrhizal fungi as versatile saprotrophs and plant mutualists.</title>
        <authorList>
            <person name="Martino E."/>
            <person name="Morin E."/>
            <person name="Grelet G.A."/>
            <person name="Kuo A."/>
            <person name="Kohler A."/>
            <person name="Daghino S."/>
            <person name="Barry K.W."/>
            <person name="Cichocki N."/>
            <person name="Clum A."/>
            <person name="Dockter R.B."/>
            <person name="Hainaut M."/>
            <person name="Kuo R.C."/>
            <person name="LaButti K."/>
            <person name="Lindahl B.D."/>
            <person name="Lindquist E.A."/>
            <person name="Lipzen A."/>
            <person name="Khouja H.R."/>
            <person name="Magnuson J."/>
            <person name="Murat C."/>
            <person name="Ohm R.A."/>
            <person name="Singer S.W."/>
            <person name="Spatafora J.W."/>
            <person name="Wang M."/>
            <person name="Veneault-Fourrey C."/>
            <person name="Henrissat B."/>
            <person name="Grigoriev I.V."/>
            <person name="Martin F.M."/>
            <person name="Perotto S."/>
        </authorList>
    </citation>
    <scope>NUCLEOTIDE SEQUENCE [LARGE SCALE GENOMIC DNA]</scope>
    <source>
        <strain evidence="7 8">ATCC 22711</strain>
    </source>
</reference>
<organism evidence="7 8">
    <name type="scientific">Amorphotheca resinae ATCC 22711</name>
    <dbReference type="NCBI Taxonomy" id="857342"/>
    <lineage>
        <taxon>Eukaryota</taxon>
        <taxon>Fungi</taxon>
        <taxon>Dikarya</taxon>
        <taxon>Ascomycota</taxon>
        <taxon>Pezizomycotina</taxon>
        <taxon>Leotiomycetes</taxon>
        <taxon>Helotiales</taxon>
        <taxon>Amorphothecaceae</taxon>
        <taxon>Amorphotheca</taxon>
    </lineage>
</organism>
<dbReference type="InterPro" id="IPR024982">
    <property type="entry name" value="Rax2-like_C"/>
</dbReference>
<accession>A0A2T3B803</accession>
<feature type="chain" id="PRO_5015665877" description="Cellular morphogenesis protein" evidence="3">
    <location>
        <begin position="34"/>
        <end position="1368"/>
    </location>
</feature>
<dbReference type="GeneID" id="36571643"/>
<dbReference type="InParanoid" id="A0A2T3B803"/>
<evidence type="ECO:0000259" key="5">
    <source>
        <dbReference type="Pfam" id="PF20842"/>
    </source>
</evidence>
<dbReference type="RefSeq" id="XP_024723054.1">
    <property type="nucleotide sequence ID" value="XM_024863562.1"/>
</dbReference>
<dbReference type="EMBL" id="KZ679008">
    <property type="protein sequence ID" value="PSS23008.1"/>
    <property type="molecule type" value="Genomic_DNA"/>
</dbReference>
<gene>
    <name evidence="7" type="ORF">M430DRAFT_16947</name>
</gene>
<evidence type="ECO:0000313" key="7">
    <source>
        <dbReference type="EMBL" id="PSS23008.1"/>
    </source>
</evidence>
<feature type="domain" description="Rax2-like second" evidence="5">
    <location>
        <begin position="230"/>
        <end position="379"/>
    </location>
</feature>
<name>A0A2T3B803_AMORE</name>
<evidence type="ECO:0000313" key="8">
    <source>
        <dbReference type="Proteomes" id="UP000241818"/>
    </source>
</evidence>
<dbReference type="InterPro" id="IPR048265">
    <property type="entry name" value="Rax2-like_third"/>
</dbReference>
<keyword evidence="8" id="KW-1185">Reference proteome</keyword>
<keyword evidence="3" id="KW-0732">Signal</keyword>
<dbReference type="PANTHER" id="PTHR31778">
    <property type="entry name" value="BUD SITE SELECTION PROTEIN RAX2"/>
    <property type="match status" value="1"/>
</dbReference>
<feature type="domain" description="Rax2-like third" evidence="6">
    <location>
        <begin position="390"/>
        <end position="547"/>
    </location>
</feature>
<dbReference type="InterPro" id="IPR048266">
    <property type="entry name" value="Rax2-like_second"/>
</dbReference>
<dbReference type="OrthoDB" id="2503993at2759"/>
<dbReference type="Proteomes" id="UP000241818">
    <property type="component" value="Unassembled WGS sequence"/>
</dbReference>
<feature type="signal peptide" evidence="3">
    <location>
        <begin position="1"/>
        <end position="33"/>
    </location>
</feature>
<evidence type="ECO:0008006" key="9">
    <source>
        <dbReference type="Google" id="ProtNLM"/>
    </source>
</evidence>
<dbReference type="Pfam" id="PF12768">
    <property type="entry name" value="Rax2"/>
    <property type="match status" value="1"/>
</dbReference>
<proteinExistence type="predicted"/>
<keyword evidence="2" id="KW-0472">Membrane</keyword>
<evidence type="ECO:0000259" key="6">
    <source>
        <dbReference type="Pfam" id="PF20843"/>
    </source>
</evidence>
<protein>
    <recommendedName>
        <fullName evidence="9">Cellular morphogenesis protein</fullName>
    </recommendedName>
</protein>
<evidence type="ECO:0000256" key="1">
    <source>
        <dbReference type="SAM" id="MobiDB-lite"/>
    </source>
</evidence>
<feature type="region of interest" description="Disordered" evidence="1">
    <location>
        <begin position="1327"/>
        <end position="1368"/>
    </location>
</feature>
<sequence>MRFPSWLGPPIRDSPPLLRLSLLLTSLAPISNAISFTPIPSPNLDLSNLGRVGLAGDFDGISLYQFEGQNENGFNTNGSQSVLSQFPNGAFTTLAASDAGIQAMCTFVMKDGTTAGVMVAGNFTSLGGMNSPGAAMFNPNTSTVTPLPGLSGQVSALLCDQDTNTVYVGGSLRGANSTNALAWVGTTGWTNLPFNGFNGPVKSITKDSTGHIIFGGSFTALGNATGPSEPDQQIINISGANITAGSSTTLSGFSDPRNIACPSGGIDGHDNTWLLADNTPGFWEAKFGFGFEPTKLRLWNTHQDGRGTKTWRYTAQPINGIMNFTYIDPATGQNATCTSQCPLSNDASVPYQDFHFVNVIGMSGFRLDISDWYGSGGGLNGIELFENDIFAYAITKFDEPTCAGIQLASNANITGPWKVTPSSQSYSEYLTATVTEPDSASVMFLPDIKQSGNYSVNMYTPGCIQDNTCSTRGRVTVNGTMASGVSGTGFTTEIYQTNNFDKYDQIYFGYIEAGSNSFRPSVTLTPAPGQTIANLSVVAQRVGFTLISSSGGLNNIFEYDPNQAVINAADFTNSTFDKAGMSLGTGSGVNTLQTLGSTTYVGGNFSTATFENILAIGDSGATPLTGGGLNGEVLTAFANGSILYVGGGFTNTSTGGSPGLNNVAAYDTSKNAWNALGTGVNGLVTNIVPLSMNVTANTPETVLTLTGDFTEILPFGNNSSIAVTGFAIWVPSHGNWLQNLNVTTIGIDGGELTASVDLPEGGHLFAGSLSWSQLNANGVAALSSGSSLATFPVKIQSSQPQSSSSLAKRATGSQNVTGVVTGLFYENGGRNITILGGQFTAVGSNGSNINSLAFINGSNSDTVTGIGPSLSNDSTVLALAIQEDTLFAGGSLSGNVNGATVDGLISYNLLTSTFPVQPPALAGDTVSVNTITMRPSSSDVYVGGSFSSAGSLDCPGVCVFTTTVSQWNRPGSSLGGTANVMTWASPNLLIVGGDLSINGEKISLANYDAKAETWSAADGATIIPGPVTALSAASSDASELWVAGTATNGSAFLMKYDGSNWNSVGDALGNGTTIRGLQMLPLSKNHASSSLVPSNQVLMVTGSLNLTGFGSVSAVLFNGTTFEPFALTSTSSNTGGSLSQFFSQEQNFFRKPRHHLRVGFVVLIALAISLGIIFLMVIAGVIAERIRRKREGYVPAPTATYDRGNGMSRIPPSQLFGSLGQGRSGIEKQERLLRRRPSPASLPKVLNASWDPFSPSTTASSRLPLHPPPASPIVPSRASYILHLVHTSPSPIDNKGRLKWYDTLISSTADRQPSQWNLADELNLQRDRRPLDSPWNLSSSTRSQDPGTSTQPPPPRTQGPRTQYKRRS</sequence>
<dbReference type="FunCoup" id="A0A2T3B803">
    <property type="interactions" value="63"/>
</dbReference>
<keyword evidence="2" id="KW-0812">Transmembrane</keyword>
<dbReference type="GO" id="GO:1902929">
    <property type="term" value="C:plasma membrane of growing cell tip"/>
    <property type="evidence" value="ECO:0007669"/>
    <property type="project" value="TreeGrafter"/>
</dbReference>
<evidence type="ECO:0000259" key="4">
    <source>
        <dbReference type="Pfam" id="PF12768"/>
    </source>
</evidence>
<dbReference type="Pfam" id="PF20843">
    <property type="entry name" value="Rax2_3"/>
    <property type="match status" value="1"/>
</dbReference>
<feature type="domain" description="Rax2-like C-terminal" evidence="4">
    <location>
        <begin position="904"/>
        <end position="1149"/>
    </location>
</feature>
<dbReference type="PANTHER" id="PTHR31778:SF2">
    <property type="entry name" value="BUD SITE SELECTION PROTEIN RAX2"/>
    <property type="match status" value="1"/>
</dbReference>
<dbReference type="Pfam" id="PF20842">
    <property type="entry name" value="Rax2_2"/>
    <property type="match status" value="1"/>
</dbReference>
<evidence type="ECO:0000256" key="3">
    <source>
        <dbReference type="SAM" id="SignalP"/>
    </source>
</evidence>